<dbReference type="HOGENOM" id="CLU_2472504_0_0_1"/>
<protein>
    <submittedName>
        <fullName evidence="1 2">Uncharacterized protein</fullName>
    </submittedName>
</protein>
<dbReference type="PaxDb" id="3880-AES80529"/>
<keyword evidence="3" id="KW-1185">Reference proteome</keyword>
<gene>
    <name evidence="1" type="ordered locus">MTR_7g081610</name>
</gene>
<sequence>MDPHLLDIHESTHDRWDKTSFPHFPSENLQNLSQITQIQNFFKFKSNNTPIKGWAGRLCWPTYSKLRVGLWNLSEGPNLMITRMEGSA</sequence>
<reference evidence="1 3" key="2">
    <citation type="journal article" date="2014" name="BMC Genomics">
        <title>An improved genome release (version Mt4.0) for the model legume Medicago truncatula.</title>
        <authorList>
            <person name="Tang H."/>
            <person name="Krishnakumar V."/>
            <person name="Bidwell S."/>
            <person name="Rosen B."/>
            <person name="Chan A."/>
            <person name="Zhou S."/>
            <person name="Gentzbittel L."/>
            <person name="Childs K.L."/>
            <person name="Yandell M."/>
            <person name="Gundlach H."/>
            <person name="Mayer K.F."/>
            <person name="Schwartz D.C."/>
            <person name="Town C.D."/>
        </authorList>
    </citation>
    <scope>GENOME REANNOTATION</scope>
    <source>
        <strain evidence="2 3">cv. Jemalong A17</strain>
    </source>
</reference>
<dbReference type="EnsemblPlants" id="AES80529">
    <property type="protein sequence ID" value="AES80529"/>
    <property type="gene ID" value="MTR_7g081610"/>
</dbReference>
<dbReference type="AlphaFoldDB" id="G7KTG1"/>
<proteinExistence type="predicted"/>
<name>G7KTG1_MEDTR</name>
<evidence type="ECO:0000313" key="1">
    <source>
        <dbReference type="EMBL" id="AES80529.1"/>
    </source>
</evidence>
<dbReference type="Proteomes" id="UP000002051">
    <property type="component" value="Unassembled WGS sequence"/>
</dbReference>
<dbReference type="EMBL" id="CM001223">
    <property type="protein sequence ID" value="AES80529.1"/>
    <property type="molecule type" value="Genomic_DNA"/>
</dbReference>
<accession>G7KTG1</accession>
<evidence type="ECO:0000313" key="3">
    <source>
        <dbReference type="Proteomes" id="UP000002051"/>
    </source>
</evidence>
<evidence type="ECO:0000313" key="2">
    <source>
        <dbReference type="EnsemblPlants" id="AES80529"/>
    </source>
</evidence>
<reference evidence="2" key="3">
    <citation type="submission" date="2015-04" db="UniProtKB">
        <authorList>
            <consortium name="EnsemblPlants"/>
        </authorList>
    </citation>
    <scope>IDENTIFICATION</scope>
    <source>
        <strain evidence="2">cv. Jemalong A17</strain>
    </source>
</reference>
<reference evidence="1 3" key="1">
    <citation type="journal article" date="2011" name="Nature">
        <title>The Medicago genome provides insight into the evolution of rhizobial symbioses.</title>
        <authorList>
            <person name="Young N.D."/>
            <person name="Debelle F."/>
            <person name="Oldroyd G.E."/>
            <person name="Geurts R."/>
            <person name="Cannon S.B."/>
            <person name="Udvardi M.K."/>
            <person name="Benedito V.A."/>
            <person name="Mayer K.F."/>
            <person name="Gouzy J."/>
            <person name="Schoof H."/>
            <person name="Van de Peer Y."/>
            <person name="Proost S."/>
            <person name="Cook D.R."/>
            <person name="Meyers B.C."/>
            <person name="Spannagl M."/>
            <person name="Cheung F."/>
            <person name="De Mita S."/>
            <person name="Krishnakumar V."/>
            <person name="Gundlach H."/>
            <person name="Zhou S."/>
            <person name="Mudge J."/>
            <person name="Bharti A.K."/>
            <person name="Murray J.D."/>
            <person name="Naoumkina M.A."/>
            <person name="Rosen B."/>
            <person name="Silverstein K.A."/>
            <person name="Tang H."/>
            <person name="Rombauts S."/>
            <person name="Zhao P.X."/>
            <person name="Zhou P."/>
            <person name="Barbe V."/>
            <person name="Bardou P."/>
            <person name="Bechner M."/>
            <person name="Bellec A."/>
            <person name="Berger A."/>
            <person name="Berges H."/>
            <person name="Bidwell S."/>
            <person name="Bisseling T."/>
            <person name="Choisne N."/>
            <person name="Couloux A."/>
            <person name="Denny R."/>
            <person name="Deshpande S."/>
            <person name="Dai X."/>
            <person name="Doyle J.J."/>
            <person name="Dudez A.M."/>
            <person name="Farmer A.D."/>
            <person name="Fouteau S."/>
            <person name="Franken C."/>
            <person name="Gibelin C."/>
            <person name="Gish J."/>
            <person name="Goldstein S."/>
            <person name="Gonzalez A.J."/>
            <person name="Green P.J."/>
            <person name="Hallab A."/>
            <person name="Hartog M."/>
            <person name="Hua A."/>
            <person name="Humphray S.J."/>
            <person name="Jeong D.H."/>
            <person name="Jing Y."/>
            <person name="Jocker A."/>
            <person name="Kenton S.M."/>
            <person name="Kim D.J."/>
            <person name="Klee K."/>
            <person name="Lai H."/>
            <person name="Lang C."/>
            <person name="Lin S."/>
            <person name="Macmil S.L."/>
            <person name="Magdelenat G."/>
            <person name="Matthews L."/>
            <person name="McCorrison J."/>
            <person name="Monaghan E.L."/>
            <person name="Mun J.H."/>
            <person name="Najar F.Z."/>
            <person name="Nicholson C."/>
            <person name="Noirot C."/>
            <person name="O'Bleness M."/>
            <person name="Paule C.R."/>
            <person name="Poulain J."/>
            <person name="Prion F."/>
            <person name="Qin B."/>
            <person name="Qu C."/>
            <person name="Retzel E.F."/>
            <person name="Riddle C."/>
            <person name="Sallet E."/>
            <person name="Samain S."/>
            <person name="Samson N."/>
            <person name="Sanders I."/>
            <person name="Saurat O."/>
            <person name="Scarpelli C."/>
            <person name="Schiex T."/>
            <person name="Segurens B."/>
            <person name="Severin A.J."/>
            <person name="Sherrier D.J."/>
            <person name="Shi R."/>
            <person name="Sims S."/>
            <person name="Singer S.R."/>
            <person name="Sinharoy S."/>
            <person name="Sterck L."/>
            <person name="Viollet A."/>
            <person name="Wang B.B."/>
            <person name="Wang K."/>
            <person name="Wang M."/>
            <person name="Wang X."/>
            <person name="Warfsmann J."/>
            <person name="Weissenbach J."/>
            <person name="White D.D."/>
            <person name="White J.D."/>
            <person name="Wiley G.B."/>
            <person name="Wincker P."/>
            <person name="Xing Y."/>
            <person name="Yang L."/>
            <person name="Yao Z."/>
            <person name="Ying F."/>
            <person name="Zhai J."/>
            <person name="Zhou L."/>
            <person name="Zuber A."/>
            <person name="Denarie J."/>
            <person name="Dixon R.A."/>
            <person name="May G.D."/>
            <person name="Schwartz D.C."/>
            <person name="Rogers J."/>
            <person name="Quetier F."/>
            <person name="Town C.D."/>
            <person name="Roe B.A."/>
        </authorList>
    </citation>
    <scope>NUCLEOTIDE SEQUENCE [LARGE SCALE GENOMIC DNA]</scope>
    <source>
        <strain evidence="1">A17</strain>
        <strain evidence="2 3">cv. Jemalong A17</strain>
    </source>
</reference>
<organism evidence="1 3">
    <name type="scientific">Medicago truncatula</name>
    <name type="common">Barrel medic</name>
    <name type="synonym">Medicago tribuloides</name>
    <dbReference type="NCBI Taxonomy" id="3880"/>
    <lineage>
        <taxon>Eukaryota</taxon>
        <taxon>Viridiplantae</taxon>
        <taxon>Streptophyta</taxon>
        <taxon>Embryophyta</taxon>
        <taxon>Tracheophyta</taxon>
        <taxon>Spermatophyta</taxon>
        <taxon>Magnoliopsida</taxon>
        <taxon>eudicotyledons</taxon>
        <taxon>Gunneridae</taxon>
        <taxon>Pentapetalae</taxon>
        <taxon>rosids</taxon>
        <taxon>fabids</taxon>
        <taxon>Fabales</taxon>
        <taxon>Fabaceae</taxon>
        <taxon>Papilionoideae</taxon>
        <taxon>50 kb inversion clade</taxon>
        <taxon>NPAAA clade</taxon>
        <taxon>Hologalegina</taxon>
        <taxon>IRL clade</taxon>
        <taxon>Trifolieae</taxon>
        <taxon>Medicago</taxon>
    </lineage>
</organism>